<dbReference type="Proteomes" id="UP000599179">
    <property type="component" value="Unassembled WGS sequence"/>
</dbReference>
<accession>A0ABQ1SFE0</accession>
<dbReference type="Pfam" id="PF02669">
    <property type="entry name" value="KdpC"/>
    <property type="match status" value="1"/>
</dbReference>
<evidence type="ECO:0000256" key="10">
    <source>
        <dbReference type="ARBA" id="ARBA00023136"/>
    </source>
</evidence>
<dbReference type="InterPro" id="IPR003820">
    <property type="entry name" value="KdpC"/>
</dbReference>
<evidence type="ECO:0000313" key="13">
    <source>
        <dbReference type="Proteomes" id="UP000599179"/>
    </source>
</evidence>
<dbReference type="NCBIfam" id="TIGR00681">
    <property type="entry name" value="kdpC"/>
    <property type="match status" value="1"/>
</dbReference>
<evidence type="ECO:0000256" key="4">
    <source>
        <dbReference type="ARBA" id="ARBA00022692"/>
    </source>
</evidence>
<keyword evidence="9 11" id="KW-0406">Ion transport</keyword>
<evidence type="ECO:0000256" key="9">
    <source>
        <dbReference type="ARBA" id="ARBA00023065"/>
    </source>
</evidence>
<keyword evidence="4 11" id="KW-0812">Transmembrane</keyword>
<keyword evidence="10 11" id="KW-0472">Membrane</keyword>
<evidence type="ECO:0000256" key="1">
    <source>
        <dbReference type="ARBA" id="ARBA00022448"/>
    </source>
</evidence>
<organism evidence="12 13">
    <name type="scientific">Psychroflexus planctonicus</name>
    <dbReference type="NCBI Taxonomy" id="1526575"/>
    <lineage>
        <taxon>Bacteria</taxon>
        <taxon>Pseudomonadati</taxon>
        <taxon>Bacteroidota</taxon>
        <taxon>Flavobacteriia</taxon>
        <taxon>Flavobacteriales</taxon>
        <taxon>Flavobacteriaceae</taxon>
        <taxon>Psychroflexus</taxon>
    </lineage>
</organism>
<dbReference type="NCBIfam" id="NF001454">
    <property type="entry name" value="PRK00315.1"/>
    <property type="match status" value="1"/>
</dbReference>
<evidence type="ECO:0000256" key="8">
    <source>
        <dbReference type="ARBA" id="ARBA00022989"/>
    </source>
</evidence>
<protein>
    <recommendedName>
        <fullName evidence="11">Potassium-transporting ATPase KdpC subunit</fullName>
    </recommendedName>
    <alternativeName>
        <fullName evidence="11">ATP phosphohydrolase [potassium-transporting] C chain</fullName>
    </alternativeName>
    <alternativeName>
        <fullName evidence="11">Potassium-binding and translocating subunit C</fullName>
    </alternativeName>
    <alternativeName>
        <fullName evidence="11">Potassium-translocating ATPase C chain</fullName>
    </alternativeName>
</protein>
<comment type="caution">
    <text evidence="12">The sequence shown here is derived from an EMBL/GenBank/DDBJ whole genome shotgun (WGS) entry which is preliminary data.</text>
</comment>
<keyword evidence="7 11" id="KW-0630">Potassium</keyword>
<keyword evidence="6 11" id="KW-0067">ATP-binding</keyword>
<comment type="subunit">
    <text evidence="11">The system is composed of three essential subunits: KdpA, KdpB and KdpC.</text>
</comment>
<evidence type="ECO:0000256" key="2">
    <source>
        <dbReference type="ARBA" id="ARBA00022475"/>
    </source>
</evidence>
<evidence type="ECO:0000313" key="12">
    <source>
        <dbReference type="EMBL" id="GGE26354.1"/>
    </source>
</evidence>
<comment type="similarity">
    <text evidence="11">Belongs to the KdpC family.</text>
</comment>
<evidence type="ECO:0000256" key="11">
    <source>
        <dbReference type="HAMAP-Rule" id="MF_00276"/>
    </source>
</evidence>
<sequence length="198" mass="21576">MKNLKSYIIITLITMLVFGALYPLAMTGLGGLISPEGAEGKPIFKGETLIGYENVGQAFYSDKYFWSRPSAVDYDASSTGGSNYGNQSPDLLEEVQQRTEKLLQNNPGLEKSEIPVELITASGSGLDPHISKTAAMIQINRISEVRGIAKEDLTNLVNKHNEDALLGIFGPKDIVNVLKLNIALDEMSTEVTVENELK</sequence>
<gene>
    <name evidence="11 12" type="primary">kdpC</name>
    <name evidence="12" type="ORF">GCM10010832_03840</name>
</gene>
<keyword evidence="8 11" id="KW-1133">Transmembrane helix</keyword>
<dbReference type="PANTHER" id="PTHR30042">
    <property type="entry name" value="POTASSIUM-TRANSPORTING ATPASE C CHAIN"/>
    <property type="match status" value="1"/>
</dbReference>
<keyword evidence="3 11" id="KW-0633">Potassium transport</keyword>
<dbReference type="EMBL" id="BMGM01000001">
    <property type="protein sequence ID" value="GGE26354.1"/>
    <property type="molecule type" value="Genomic_DNA"/>
</dbReference>
<evidence type="ECO:0000256" key="3">
    <source>
        <dbReference type="ARBA" id="ARBA00022538"/>
    </source>
</evidence>
<proteinExistence type="inferred from homology"/>
<dbReference type="RefSeq" id="WP_188457382.1">
    <property type="nucleotide sequence ID" value="NZ_BMGM01000001.1"/>
</dbReference>
<name>A0ABQ1SFE0_9FLAO</name>
<feature type="transmembrane region" description="Helical" evidence="11">
    <location>
        <begin position="7"/>
        <end position="25"/>
    </location>
</feature>
<keyword evidence="5 11" id="KW-0547">Nucleotide-binding</keyword>
<keyword evidence="2 11" id="KW-1003">Cell membrane</keyword>
<comment type="subcellular location">
    <subcellularLocation>
        <location evidence="11">Cell membrane</location>
        <topology evidence="11">Single-pass membrane protein</topology>
    </subcellularLocation>
</comment>
<evidence type="ECO:0000256" key="5">
    <source>
        <dbReference type="ARBA" id="ARBA00022741"/>
    </source>
</evidence>
<dbReference type="PIRSF" id="PIRSF001296">
    <property type="entry name" value="K_ATPase_KdpC"/>
    <property type="match status" value="1"/>
</dbReference>
<reference evidence="13" key="1">
    <citation type="journal article" date="2019" name="Int. J. Syst. Evol. Microbiol.">
        <title>The Global Catalogue of Microorganisms (GCM) 10K type strain sequencing project: providing services to taxonomists for standard genome sequencing and annotation.</title>
        <authorList>
            <consortium name="The Broad Institute Genomics Platform"/>
            <consortium name="The Broad Institute Genome Sequencing Center for Infectious Disease"/>
            <person name="Wu L."/>
            <person name="Ma J."/>
        </authorList>
    </citation>
    <scope>NUCLEOTIDE SEQUENCE [LARGE SCALE GENOMIC DNA]</scope>
    <source>
        <strain evidence="13">CGMCC 1.12931</strain>
    </source>
</reference>
<dbReference type="HAMAP" id="MF_00276">
    <property type="entry name" value="KdpC"/>
    <property type="match status" value="1"/>
</dbReference>
<dbReference type="PANTHER" id="PTHR30042:SF2">
    <property type="entry name" value="POTASSIUM-TRANSPORTING ATPASE KDPC SUBUNIT"/>
    <property type="match status" value="1"/>
</dbReference>
<evidence type="ECO:0000256" key="6">
    <source>
        <dbReference type="ARBA" id="ARBA00022840"/>
    </source>
</evidence>
<keyword evidence="1 11" id="KW-0813">Transport</keyword>
<evidence type="ECO:0000256" key="7">
    <source>
        <dbReference type="ARBA" id="ARBA00022958"/>
    </source>
</evidence>
<comment type="function">
    <text evidence="11">Part of the high-affinity ATP-driven potassium transport (or Kdp) system, which catalyzes the hydrolysis of ATP coupled with the electrogenic transport of potassium into the cytoplasm. This subunit acts as a catalytic chaperone that increases the ATP-binding affinity of the ATP-hydrolyzing subunit KdpB by the formation of a transient KdpB/KdpC/ATP ternary complex.</text>
</comment>
<keyword evidence="13" id="KW-1185">Reference proteome</keyword>